<name>A0A4P9Z688_9FUNG</name>
<keyword evidence="2" id="KW-1185">Reference proteome</keyword>
<accession>A0A4P9Z688</accession>
<dbReference type="EMBL" id="KZ989120">
    <property type="protein sequence ID" value="RKP28085.1"/>
    <property type="molecule type" value="Genomic_DNA"/>
</dbReference>
<gene>
    <name evidence="1" type="ORF">SYNPS1DRAFT_20557</name>
</gene>
<dbReference type="OrthoDB" id="46189at2759"/>
<evidence type="ECO:0000313" key="2">
    <source>
        <dbReference type="Proteomes" id="UP000278143"/>
    </source>
</evidence>
<proteinExistence type="predicted"/>
<dbReference type="Proteomes" id="UP000278143">
    <property type="component" value="Unassembled WGS sequence"/>
</dbReference>
<evidence type="ECO:0000313" key="1">
    <source>
        <dbReference type="EMBL" id="RKP28085.1"/>
    </source>
</evidence>
<protein>
    <submittedName>
        <fullName evidence="1">Uncharacterized protein</fullName>
    </submittedName>
</protein>
<dbReference type="AlphaFoldDB" id="A0A4P9Z688"/>
<reference evidence="2" key="1">
    <citation type="journal article" date="2018" name="Nat. Microbiol.">
        <title>Leveraging single-cell genomics to expand the fungal tree of life.</title>
        <authorList>
            <person name="Ahrendt S.R."/>
            <person name="Quandt C.A."/>
            <person name="Ciobanu D."/>
            <person name="Clum A."/>
            <person name="Salamov A."/>
            <person name="Andreopoulos B."/>
            <person name="Cheng J.F."/>
            <person name="Woyke T."/>
            <person name="Pelin A."/>
            <person name="Henrissat B."/>
            <person name="Reynolds N.K."/>
            <person name="Benny G.L."/>
            <person name="Smith M.E."/>
            <person name="James T.Y."/>
            <person name="Grigoriev I.V."/>
        </authorList>
    </citation>
    <scope>NUCLEOTIDE SEQUENCE [LARGE SCALE GENOMIC DNA]</scope>
    <source>
        <strain evidence="2">Benny S71-1</strain>
    </source>
</reference>
<organism evidence="1 2">
    <name type="scientific">Syncephalis pseudoplumigaleata</name>
    <dbReference type="NCBI Taxonomy" id="1712513"/>
    <lineage>
        <taxon>Eukaryota</taxon>
        <taxon>Fungi</taxon>
        <taxon>Fungi incertae sedis</taxon>
        <taxon>Zoopagomycota</taxon>
        <taxon>Zoopagomycotina</taxon>
        <taxon>Zoopagomycetes</taxon>
        <taxon>Zoopagales</taxon>
        <taxon>Piptocephalidaceae</taxon>
        <taxon>Syncephalis</taxon>
    </lineage>
</organism>
<sequence length="177" mass="20545">MLCTLRDRLTFTVACAAHHIEAVMQTAREHWCSTRQWPKERFMLEAMPKTEMQQMLAAWNDQIRDRLVMLVADVLAEINDASILVQTRVDILRWMDAPGEFVSWEQMRAFMSGNAMSLWDDICRERFKDRFEAIARDMFAGVADQPDTFVEPLLKQLEHDKYAGDKLLGADPAVQQH</sequence>